<dbReference type="Proteomes" id="UP000295781">
    <property type="component" value="Chromosome"/>
</dbReference>
<feature type="region of interest" description="Disordered" evidence="2">
    <location>
        <begin position="21"/>
        <end position="56"/>
    </location>
</feature>
<dbReference type="PANTHER" id="PTHR32305:SF15">
    <property type="entry name" value="PROTEIN RHSA-RELATED"/>
    <property type="match status" value="1"/>
</dbReference>
<dbReference type="InterPro" id="IPR056823">
    <property type="entry name" value="TEN-like_YD-shell"/>
</dbReference>
<gene>
    <name evidence="5" type="ORF">SOCEGT47_025780</name>
</gene>
<sequence>MARTAPVPNIPAIPGMNPGVFIMGGGGDGGGKGGRGGKGSGSDQNGDGKNGGNDAQGGGKGTGACGPGINGGCTNCGNKIGRGDPVDVITGEVFTVPKRDLYLPGFFALEIIRSYSSARREVDLGLGFGWRHSLAWSLEEGRRSLVVRTGDGRSVELPRPEADGQEARAGAWTVYRGKGFYAVVPGNEFVHLFSPIEPESSRYKLDHILYRNRGRLSLHYERGHLVRAVDTAGRNVVFHRTREGRIQSISVPDPRGQAIVFARYAYDREGNLIAATDADGNTTRFAYDDQHRLTRLTYPTGLVFHFIYDRRGRCVETWGEYPGQQDPALAEGVPDVLIDGRKAKGIYHCRFDNEGDYTEVVDSVRLQRFFAGPEGQIAKAVGARGGVTSRAFDEEGRVTSVTDPTGASWMFEHDAMGNITRQSDPEGREIRIARDFAGRELEIVDPAGGTTTIARDAAGEIAWVRDQNGAVIQFTRHPRGLVTETIDARGASHRFEFDGHGNCIGRTSPEGATYRFEYDYWGRLVRMIDFSGAETRLYYTASGQPGAREWLYDYTAVDEVRRASASDAVDVEFTYDVRRHLLKRQSAASTEEFRVDAASNHVEVGPSAPARSYGPGNQLRKLGESEYRYNARGFLVEKRRGVSGSEKAEITRYQWSAAGLLDAVELPDRSRVEFRYDAFARRVSKRVVREGKVVEENHYVWDLLSMIHEVRRDGPGKPAAARTYLFEENSTTVPIGHREGVGDGWFHYLHDVNGTPEELIDASGRSAGRLARTAYGRTRVVPGSMASTPFRFPGQYEDPETGLHYNRYRYYDPEAGRYISPDPIGVFGGLNLYAYAPNPVGWADPMGWYHVMTVVSAPSNFVPSHNHPYIMGTDTRYRSGMTTTPCPTELTSNSCCHTEQKFAADVIAQHRNAVAKGKAPPFKGQNFKLKGKLPPCPTCHAALMRAADETGANISYEWEKPAGTSHTVSYNGSSAPTGTGLGSTLVQGYTHTPDGTWKNNQSAPGGTLGPTQAWGYTFGQSWNTYYAVK</sequence>
<reference evidence="5 6" key="1">
    <citation type="submission" date="2015-09" db="EMBL/GenBank/DDBJ databases">
        <title>Sorangium comparison.</title>
        <authorList>
            <person name="Zaburannyi N."/>
            <person name="Bunk B."/>
            <person name="Overmann J."/>
            <person name="Mueller R."/>
        </authorList>
    </citation>
    <scope>NUCLEOTIDE SEQUENCE [LARGE SCALE GENOMIC DNA]</scope>
    <source>
        <strain evidence="5 6">So ceGT47</strain>
    </source>
</reference>
<dbReference type="Pfam" id="PF20148">
    <property type="entry name" value="DUF6531"/>
    <property type="match status" value="1"/>
</dbReference>
<dbReference type="SUPFAM" id="SSF69304">
    <property type="entry name" value="Tricorn protease N-terminal domain"/>
    <property type="match status" value="1"/>
</dbReference>
<dbReference type="InterPro" id="IPR022385">
    <property type="entry name" value="Rhs_assc_core"/>
</dbReference>
<dbReference type="Pfam" id="PF25023">
    <property type="entry name" value="TEN_YD-shell"/>
    <property type="match status" value="1"/>
</dbReference>
<dbReference type="Pfam" id="PF14427">
    <property type="entry name" value="Pput2613-deam"/>
    <property type="match status" value="1"/>
</dbReference>
<keyword evidence="1" id="KW-0677">Repeat</keyword>
<dbReference type="NCBIfam" id="TIGR03696">
    <property type="entry name" value="Rhs_assc_core"/>
    <property type="match status" value="1"/>
</dbReference>
<evidence type="ECO:0000313" key="5">
    <source>
        <dbReference type="EMBL" id="AUX22077.1"/>
    </source>
</evidence>
<evidence type="ECO:0000256" key="2">
    <source>
        <dbReference type="SAM" id="MobiDB-lite"/>
    </source>
</evidence>
<evidence type="ECO:0000259" key="3">
    <source>
        <dbReference type="Pfam" id="PF20148"/>
    </source>
</evidence>
<dbReference type="InterPro" id="IPR027472">
    <property type="entry name" value="Pput2613-NH3ase"/>
</dbReference>
<organism evidence="5 6">
    <name type="scientific">Sorangium cellulosum</name>
    <name type="common">Polyangium cellulosum</name>
    <dbReference type="NCBI Taxonomy" id="56"/>
    <lineage>
        <taxon>Bacteria</taxon>
        <taxon>Pseudomonadati</taxon>
        <taxon>Myxococcota</taxon>
        <taxon>Polyangia</taxon>
        <taxon>Polyangiales</taxon>
        <taxon>Polyangiaceae</taxon>
        <taxon>Sorangium</taxon>
    </lineage>
</organism>
<dbReference type="PANTHER" id="PTHR32305">
    <property type="match status" value="1"/>
</dbReference>
<dbReference type="NCBIfam" id="TIGR01643">
    <property type="entry name" value="YD_repeat_2x"/>
    <property type="match status" value="5"/>
</dbReference>
<dbReference type="Gene3D" id="2.180.10.10">
    <property type="entry name" value="RHS repeat-associated core"/>
    <property type="match status" value="2"/>
</dbReference>
<dbReference type="AlphaFoldDB" id="A0A4P2PYW0"/>
<dbReference type="EMBL" id="CP012670">
    <property type="protein sequence ID" value="AUX22077.1"/>
    <property type="molecule type" value="Genomic_DNA"/>
</dbReference>
<protein>
    <submittedName>
        <fullName evidence="5">Uncharacterized protein</fullName>
    </submittedName>
</protein>
<dbReference type="Pfam" id="PF05593">
    <property type="entry name" value="RHS_repeat"/>
    <property type="match status" value="3"/>
</dbReference>
<dbReference type="RefSeq" id="WP_129347304.1">
    <property type="nucleotide sequence ID" value="NZ_CP012670.1"/>
</dbReference>
<feature type="domain" description="Teneurin-like YD-shell" evidence="4">
    <location>
        <begin position="556"/>
        <end position="822"/>
    </location>
</feature>
<proteinExistence type="predicted"/>
<dbReference type="InterPro" id="IPR006530">
    <property type="entry name" value="YD"/>
</dbReference>
<accession>A0A4P2PYW0</accession>
<dbReference type="InterPro" id="IPR045351">
    <property type="entry name" value="DUF6531"/>
</dbReference>
<dbReference type="InterPro" id="IPR031325">
    <property type="entry name" value="RHS_repeat"/>
</dbReference>
<evidence type="ECO:0000313" key="6">
    <source>
        <dbReference type="Proteomes" id="UP000295781"/>
    </source>
</evidence>
<evidence type="ECO:0000259" key="4">
    <source>
        <dbReference type="Pfam" id="PF25023"/>
    </source>
</evidence>
<dbReference type="InterPro" id="IPR050708">
    <property type="entry name" value="T6SS_VgrG/RHS"/>
</dbReference>
<dbReference type="OrthoDB" id="9757552at2"/>
<name>A0A4P2PYW0_SORCE</name>
<feature type="domain" description="DUF6531" evidence="3">
    <location>
        <begin position="83"/>
        <end position="156"/>
    </location>
</feature>
<evidence type="ECO:0000256" key="1">
    <source>
        <dbReference type="ARBA" id="ARBA00022737"/>
    </source>
</evidence>
<feature type="compositionally biased region" description="Gly residues" evidence="2">
    <location>
        <begin position="22"/>
        <end position="40"/>
    </location>
</feature>